<keyword evidence="4 6" id="KW-1133">Transmembrane helix</keyword>
<comment type="caution">
    <text evidence="8">The sequence shown here is derived from an EMBL/GenBank/DDBJ whole genome shotgun (WGS) entry which is preliminary data.</text>
</comment>
<feature type="transmembrane region" description="Helical" evidence="6">
    <location>
        <begin position="390"/>
        <end position="408"/>
    </location>
</feature>
<keyword evidence="5 6" id="KW-0472">Membrane</keyword>
<feature type="transmembrane region" description="Helical" evidence="6">
    <location>
        <begin position="146"/>
        <end position="165"/>
    </location>
</feature>
<feature type="transmembrane region" description="Helical" evidence="6">
    <location>
        <begin position="345"/>
        <end position="369"/>
    </location>
</feature>
<evidence type="ECO:0000256" key="1">
    <source>
        <dbReference type="ARBA" id="ARBA00004141"/>
    </source>
</evidence>
<evidence type="ECO:0000259" key="7">
    <source>
        <dbReference type="Pfam" id="PF03600"/>
    </source>
</evidence>
<dbReference type="PANTHER" id="PTHR10283">
    <property type="entry name" value="SOLUTE CARRIER FAMILY 13 MEMBER"/>
    <property type="match status" value="1"/>
</dbReference>
<comment type="subcellular location">
    <subcellularLocation>
        <location evidence="1">Membrane</location>
        <topology evidence="1">Multi-pass membrane protein</topology>
    </subcellularLocation>
</comment>
<feature type="transmembrane region" description="Helical" evidence="6">
    <location>
        <begin position="195"/>
        <end position="215"/>
    </location>
</feature>
<dbReference type="InterPro" id="IPR004680">
    <property type="entry name" value="Cit_transptr-like_dom"/>
</dbReference>
<reference evidence="8 9" key="1">
    <citation type="submission" date="2017-10" db="EMBL/GenBank/DDBJ databases">
        <title>Novel microbial diversity and functional potential in the marine mammal oral microbiome.</title>
        <authorList>
            <person name="Dudek N.K."/>
            <person name="Sun C.L."/>
            <person name="Burstein D."/>
            <person name="Kantor R.S."/>
            <person name="Aliaga Goltsman D.S."/>
            <person name="Bik E.M."/>
            <person name="Thomas B.C."/>
            <person name="Banfield J.F."/>
            <person name="Relman D.A."/>
        </authorList>
    </citation>
    <scope>NUCLEOTIDE SEQUENCE [LARGE SCALE GENOMIC DNA]</scope>
    <source>
        <strain evidence="8">DOLJORAL78_47_16</strain>
    </source>
</reference>
<feature type="transmembrane region" description="Helical" evidence="6">
    <location>
        <begin position="52"/>
        <end position="79"/>
    </location>
</feature>
<accession>A0A2G6K920</accession>
<sequence length="412" mass="45723">MHFFLAHIDKVQLLFIFMNSFLLSRLLIVTKIPERLVLYAIGKQHLPITQIALYVIVISAALSFFIPNMITVLTLLPLIKLLCRTFEEALPQRYREIETLLPLALIYGANIGGLGSIVGTPANGIMVLYATLYDLPGTELLSFELWLAWGIPMVIALIVLAWAVLTVTFRLWNYQNDLVQVTFERTDATHPRQRTALTITAIFFTLSVLFSILMKTSSDELGVLAATGLSTIILLLVLFFPTRSSTATAPDRLLLLRDCYSNLPWRGVVLIGIILVFIGIGAIFHVQDYIIIMFKSALSQQLPLFLFYVVVAALTSFSTEIFSNTVVQIAMFLVVRPLFGPESPIVIQTFLVITFACTSAFMTPIATGVNGLAFGEMKGISLLEMIGTGFVMKVFSILIIAFGAPYLFSLFL</sequence>
<name>A0A2G6K920_9BACT</name>
<proteinExistence type="predicted"/>
<evidence type="ECO:0000313" key="8">
    <source>
        <dbReference type="EMBL" id="PIE32198.1"/>
    </source>
</evidence>
<evidence type="ECO:0000313" key="9">
    <source>
        <dbReference type="Proteomes" id="UP000230821"/>
    </source>
</evidence>
<dbReference type="GO" id="GO:0005886">
    <property type="term" value="C:plasma membrane"/>
    <property type="evidence" value="ECO:0007669"/>
    <property type="project" value="TreeGrafter"/>
</dbReference>
<evidence type="ECO:0000256" key="2">
    <source>
        <dbReference type="ARBA" id="ARBA00022448"/>
    </source>
</evidence>
<dbReference type="AlphaFoldDB" id="A0A2G6K920"/>
<evidence type="ECO:0000256" key="6">
    <source>
        <dbReference type="SAM" id="Phobius"/>
    </source>
</evidence>
<evidence type="ECO:0000256" key="4">
    <source>
        <dbReference type="ARBA" id="ARBA00022989"/>
    </source>
</evidence>
<dbReference type="Proteomes" id="UP000230821">
    <property type="component" value="Unassembled WGS sequence"/>
</dbReference>
<feature type="domain" description="Citrate transporter-like" evidence="7">
    <location>
        <begin position="11"/>
        <end position="335"/>
    </location>
</feature>
<dbReference type="EMBL" id="PDSK01000117">
    <property type="protein sequence ID" value="PIE32198.1"/>
    <property type="molecule type" value="Genomic_DNA"/>
</dbReference>
<keyword evidence="3 6" id="KW-0812">Transmembrane</keyword>
<keyword evidence="2" id="KW-0813">Transport</keyword>
<organism evidence="8 9">
    <name type="scientific">candidate division KSB3 bacterium</name>
    <dbReference type="NCBI Taxonomy" id="2044937"/>
    <lineage>
        <taxon>Bacteria</taxon>
        <taxon>candidate division KSB3</taxon>
    </lineage>
</organism>
<feature type="transmembrane region" description="Helical" evidence="6">
    <location>
        <begin position="100"/>
        <end position="126"/>
    </location>
</feature>
<feature type="transmembrane region" description="Helical" evidence="6">
    <location>
        <begin position="221"/>
        <end position="242"/>
    </location>
</feature>
<dbReference type="Pfam" id="PF03600">
    <property type="entry name" value="CitMHS"/>
    <property type="match status" value="1"/>
</dbReference>
<feature type="transmembrane region" description="Helical" evidence="6">
    <location>
        <begin position="263"/>
        <end position="284"/>
    </location>
</feature>
<feature type="transmembrane region" description="Helical" evidence="6">
    <location>
        <begin position="12"/>
        <end position="32"/>
    </location>
</feature>
<dbReference type="PANTHER" id="PTHR10283:SF82">
    <property type="entry name" value="SOLUTE CARRIER FAMILY 13 MEMBER 2"/>
    <property type="match status" value="1"/>
</dbReference>
<evidence type="ECO:0000256" key="3">
    <source>
        <dbReference type="ARBA" id="ARBA00022692"/>
    </source>
</evidence>
<protein>
    <recommendedName>
        <fullName evidence="7">Citrate transporter-like domain-containing protein</fullName>
    </recommendedName>
</protein>
<dbReference type="GO" id="GO:0022857">
    <property type="term" value="F:transmembrane transporter activity"/>
    <property type="evidence" value="ECO:0007669"/>
    <property type="project" value="TreeGrafter"/>
</dbReference>
<evidence type="ECO:0000256" key="5">
    <source>
        <dbReference type="ARBA" id="ARBA00023136"/>
    </source>
</evidence>
<gene>
    <name evidence="8" type="ORF">CSA56_16460</name>
</gene>